<name>A0A1X2IXR2_9FUNG</name>
<dbReference type="PANTHER" id="PTHR46507">
    <property type="entry name" value="AFADIN- AND ALPHA-ACTININ-BINDING PROTEIN"/>
    <property type="match status" value="1"/>
</dbReference>
<evidence type="ECO:0000313" key="11">
    <source>
        <dbReference type="Proteomes" id="UP000193560"/>
    </source>
</evidence>
<gene>
    <name evidence="10" type="ORF">BCR42DRAFT_402212</name>
</gene>
<protein>
    <submittedName>
        <fullName evidence="10">Afadin and alpha-actinin-binding-domain-containing protein</fullName>
    </submittedName>
</protein>
<keyword evidence="11" id="KW-1185">Reference proteome</keyword>
<keyword evidence="6" id="KW-0965">Cell junction</keyword>
<sequence length="487" mass="57069">MDDDAYNDLDNFSDISLEQPLSPNQKYFVDQMNHHTDTTNNSLHTSLEANNTSPSHRIAVLANYVNLQLTAHGYPVPLIFDSNDENDIIKVLDCFQTVLQDITSLQKEDKEKNGTIITLQQEQEQMQATLERQQREMDKYQQEIIQAKNKERAAIEQSKKTSEDSRHVMEELSKCKNNMKHIKLQYAHETRRHELEHAKTRDRLNKMLKEKLKTNVVAMHINHSSPITELDIEPGTTPLQDERDMNKDLLKKSTDREMEARKECEDLRTAMIKMYTSVRRLVESQIEEFENSVGIRKSGREMARNMEKYKLPMDFGGSQAMEQVNMMLDTLQEEWARQITDRKVYTEEEMNEKDLALQQWQSQVTELEDTIDRMQHEHDEKEKVRLRFANGGFFDELVPTSYSELSDSESSVQDDHLEMTTHYQQLQRRAKMEQRKITEAAIELGNQRSKLEAERWAFEKSKLHEQLPDLLESTSLSSAHSKRQRTS</sequence>
<evidence type="ECO:0000256" key="7">
    <source>
        <dbReference type="ARBA" id="ARBA00023054"/>
    </source>
</evidence>
<dbReference type="GO" id="GO:0036064">
    <property type="term" value="C:ciliary basal body"/>
    <property type="evidence" value="ECO:0007669"/>
    <property type="project" value="TreeGrafter"/>
</dbReference>
<accession>A0A1X2IXR2</accession>
<dbReference type="GO" id="GO:0007155">
    <property type="term" value="P:cell adhesion"/>
    <property type="evidence" value="ECO:0007669"/>
    <property type="project" value="UniProtKB-KW"/>
</dbReference>
<evidence type="ECO:0000256" key="3">
    <source>
        <dbReference type="ARBA" id="ARBA00009291"/>
    </source>
</evidence>
<evidence type="ECO:0000313" key="10">
    <source>
        <dbReference type="EMBL" id="ORZ24080.1"/>
    </source>
</evidence>
<comment type="subcellular location">
    <subcellularLocation>
        <location evidence="1">Cell junction</location>
    </subcellularLocation>
    <subcellularLocation>
        <location evidence="2">Cytoplasm</location>
        <location evidence="2">Cytoskeleton</location>
        <location evidence="2">Microtubule organizing center</location>
        <location evidence="2">Centrosome</location>
    </subcellularLocation>
</comment>
<dbReference type="PANTHER" id="PTHR46507:SF4">
    <property type="entry name" value="SSX FAMILY MEMBER 2 INTERACTING PROTEIN"/>
    <property type="match status" value="1"/>
</dbReference>
<evidence type="ECO:0000256" key="4">
    <source>
        <dbReference type="ARBA" id="ARBA00022490"/>
    </source>
</evidence>
<dbReference type="EMBL" id="MCGE01000002">
    <property type="protein sequence ID" value="ORZ24080.1"/>
    <property type="molecule type" value="Genomic_DNA"/>
</dbReference>
<evidence type="ECO:0000256" key="8">
    <source>
        <dbReference type="ARBA" id="ARBA00023212"/>
    </source>
</evidence>
<organism evidence="10 11">
    <name type="scientific">Absidia repens</name>
    <dbReference type="NCBI Taxonomy" id="90262"/>
    <lineage>
        <taxon>Eukaryota</taxon>
        <taxon>Fungi</taxon>
        <taxon>Fungi incertae sedis</taxon>
        <taxon>Mucoromycota</taxon>
        <taxon>Mucoromycotina</taxon>
        <taxon>Mucoromycetes</taxon>
        <taxon>Mucorales</taxon>
        <taxon>Cunninghamellaceae</taxon>
        <taxon>Absidia</taxon>
    </lineage>
</organism>
<dbReference type="Proteomes" id="UP000193560">
    <property type="component" value="Unassembled WGS sequence"/>
</dbReference>
<feature type="coiled-coil region" evidence="9">
    <location>
        <begin position="350"/>
        <end position="384"/>
    </location>
</feature>
<dbReference type="GO" id="GO:0035735">
    <property type="term" value="P:intraciliary transport involved in cilium assembly"/>
    <property type="evidence" value="ECO:0007669"/>
    <property type="project" value="TreeGrafter"/>
</dbReference>
<keyword evidence="7 9" id="KW-0175">Coiled coil</keyword>
<keyword evidence="4" id="KW-0963">Cytoplasm</keyword>
<evidence type="ECO:0000256" key="2">
    <source>
        <dbReference type="ARBA" id="ARBA00004300"/>
    </source>
</evidence>
<dbReference type="OrthoDB" id="312015at2759"/>
<evidence type="ECO:0000256" key="1">
    <source>
        <dbReference type="ARBA" id="ARBA00004282"/>
    </source>
</evidence>
<keyword evidence="8" id="KW-0206">Cytoskeleton</keyword>
<comment type="similarity">
    <text evidence="3">Belongs to the ADIP family.</text>
</comment>
<proteinExistence type="inferred from homology"/>
<dbReference type="STRING" id="90262.A0A1X2IXR2"/>
<comment type="caution">
    <text evidence="10">The sequence shown here is derived from an EMBL/GenBank/DDBJ whole genome shotgun (WGS) entry which is preliminary data.</text>
</comment>
<dbReference type="Pfam" id="PF11559">
    <property type="entry name" value="ADIP"/>
    <property type="match status" value="1"/>
</dbReference>
<dbReference type="InterPro" id="IPR021622">
    <property type="entry name" value="Afadin/alpha-actinin-bd"/>
</dbReference>
<reference evidence="10 11" key="1">
    <citation type="submission" date="2016-07" db="EMBL/GenBank/DDBJ databases">
        <title>Pervasive Adenine N6-methylation of Active Genes in Fungi.</title>
        <authorList>
            <consortium name="DOE Joint Genome Institute"/>
            <person name="Mondo S.J."/>
            <person name="Dannebaum R.O."/>
            <person name="Kuo R.C."/>
            <person name="Labutti K."/>
            <person name="Haridas S."/>
            <person name="Kuo A."/>
            <person name="Salamov A."/>
            <person name="Ahrendt S.R."/>
            <person name="Lipzen A."/>
            <person name="Sullivan W."/>
            <person name="Andreopoulos W.B."/>
            <person name="Clum A."/>
            <person name="Lindquist E."/>
            <person name="Daum C."/>
            <person name="Ramamoorthy G.K."/>
            <person name="Gryganskyi A."/>
            <person name="Culley D."/>
            <person name="Magnuson J.K."/>
            <person name="James T.Y."/>
            <person name="O'Malley M.A."/>
            <person name="Stajich J.E."/>
            <person name="Spatafora J.W."/>
            <person name="Visel A."/>
            <person name="Grigoriev I.V."/>
        </authorList>
    </citation>
    <scope>NUCLEOTIDE SEQUENCE [LARGE SCALE GENOMIC DNA]</scope>
    <source>
        <strain evidence="10 11">NRRL 1336</strain>
    </source>
</reference>
<feature type="coiled-coil region" evidence="9">
    <location>
        <begin position="116"/>
        <end position="157"/>
    </location>
</feature>
<dbReference type="AlphaFoldDB" id="A0A1X2IXR2"/>
<keyword evidence="5" id="KW-0130">Cell adhesion</keyword>
<evidence type="ECO:0000256" key="9">
    <source>
        <dbReference type="SAM" id="Coils"/>
    </source>
</evidence>
<evidence type="ECO:0000256" key="6">
    <source>
        <dbReference type="ARBA" id="ARBA00022949"/>
    </source>
</evidence>
<dbReference type="InterPro" id="IPR052300">
    <property type="entry name" value="Adhesion_Centrosome_assoc"/>
</dbReference>
<evidence type="ECO:0000256" key="5">
    <source>
        <dbReference type="ARBA" id="ARBA00022889"/>
    </source>
</evidence>